<reference evidence="1 2" key="1">
    <citation type="journal article" date="2024" name="Plant Biotechnol. J.">
        <title>Genome and CRISPR/Cas9 system of a widespread forest tree (Populus alba) in the world.</title>
        <authorList>
            <person name="Liu Y.J."/>
            <person name="Jiang P.F."/>
            <person name="Han X.M."/>
            <person name="Li X.Y."/>
            <person name="Wang H.M."/>
            <person name="Wang Y.J."/>
            <person name="Wang X.X."/>
            <person name="Zeng Q.Y."/>
        </authorList>
    </citation>
    <scope>NUCLEOTIDE SEQUENCE [LARGE SCALE GENOMIC DNA]</scope>
    <source>
        <strain evidence="2">cv. PAL-ZL1</strain>
    </source>
</reference>
<protein>
    <submittedName>
        <fullName evidence="1">Uncharacterized protein</fullName>
    </submittedName>
</protein>
<name>A0ACC4BXF4_POPAL</name>
<sequence>MAATQSPSQPAPDRVPAEEKPAESDNMKEQPLSAKNETSVSPNSSQDTAPSGHPRDTTGQLGAFGSPGDHAVYPPNIYAPQAQALYYRGYDNATGEWDEYPPYINAEGLEIGSPGVYNDNPSLVFHAGYGYSPQMPYGPYSPVTTPLPSVGGDAQLYSPQQFPFSGPPYYQHLGPNMSYITSPTPVSQPEFNALANIDQQGDNMLFGPRPSYPPPVGSIGRGSFPGNHGFHDQQQGFDGLRSGGLWSDWSKPSDRNRPLTPFSPSVSPQPIGNFVSFGQNVGMASQQQRSFYGLGSGSNSYNRAYLQNGYNQGSSFGSASISSLGTNNRGWLSLENNRRRGRSSVSLCGCNGSLDILSEQNRGPRALKPKAQNTGEHGPSVENNKHSKPSAKIHDESYNQPDFVIEYKDAKFFIIKSYSEDNVHKSIKYGVWASTPNGNRKLDTTYREAKEKQDPCPVFLLFSVNASAQFCGVAEMTGPVDFDKSVDYWQQDKWSGQFPVKWHVIKDVPNSQFRHIVLENNDNKPVTNSRDTQEVGIPLELCKLWEFLSALGIFGPLHKIRSVLSVLENPIGGEARCKEGTVTDRVSSGSDGSAGARVKLEDGITTHCLPEVVGASLSPVNSYLPIAIARQLERMEIVGTEREGKSKQSQAVKFINGRNNGGNPNSLMAETKICEGKMSFFGFSGSSLHSSSNASSSSMDFWFQNERMNFGYGWATPFALLVILIFHFSKRLFSSSSSSSPPPPPKRNLVSSSPASIATDSGSSNYRVSEIVSEADLKFLIEVLDEKLTEKESEKWENVTNKRNDLLAYTAKCFKPKDAPIKYLSVMVFENCTTEVLRDFYMDNDYRNQWDKTIVEHEQLQVDRTNGTEIGHTIKKFPLLTPREYVLAWRLWEGKDKTFYCFIKDCEHPLAARQKKFVRVKFFRSGWKISKVPGRNACEIKMFHQEDAGLNVEMAKLAFSRGIWSYVCKMNNALRKYSVISHPQTGPAVTAVSLTQKVPPELETMNSLMDTQATLTLTAPRGLVTGEAKEKKFPRPSRKIIGNGLLLLGGIICLSRGRSSLCAKVAMAFILTKLRKRDESRMYHSLFGFLIVSLVILTTLVHSKTDSEDVSALNVMFTSLNSPSKLSGWQSSGGDPCGDSWEGIQCSGSSVTEIKLSGLGLTGSLGYQLSNLKSVTYFDVSKNNLKNDIPYQLPPNAATLDLSNNGFTGSVPYSISQMTKLQNLDLSRNSISGNLPQSFSALSSLSTLHLQDNEFTGTIDVLARLPLKDLNIKDNEFTGWVPDSLNGIDNLETGGNAWSSGPAPRGKSSSAHGKGSGKGGMNGLAIALIVLASLVVVGLLIILLSKRRSSPSSNFLEEDNGSWHRAFTPLSSHELSNDTRAAIKKEFKEIEPINLSGSIDIKNLQKAPSVGYKPPPSDFSESISDNEFAIRLNAGRNTSVRSIAFSLTDLQTATGNFASGRLIGEGSLGPVYRAKYPDGKVLAVKKIDSSLFQGAKQEFSEIATSISKVHHQNIAELVGYCSEQGHSMLIYEYFRNGSLHEFLHVSDDYSKPLTWNTRVRIALGTARAVEYLHEVCSPSFIHKNIKSSNILLDLELNPCLCDYGLANFHHRTSQNLGAGYNAPECTKPSAYTMKSDVYSFGVVMLELLTGRQPLDSSKPKSEQCLVRWATPQLHDIDALDKMVDPALRGLYPPKSVSRFADIISLCAQVEPEFRPPMSEIVQALVRLFQ</sequence>
<evidence type="ECO:0000313" key="2">
    <source>
        <dbReference type="Proteomes" id="UP000309997"/>
    </source>
</evidence>
<organism evidence="1 2">
    <name type="scientific">Populus alba</name>
    <name type="common">White poplar</name>
    <dbReference type="NCBI Taxonomy" id="43335"/>
    <lineage>
        <taxon>Eukaryota</taxon>
        <taxon>Viridiplantae</taxon>
        <taxon>Streptophyta</taxon>
        <taxon>Embryophyta</taxon>
        <taxon>Tracheophyta</taxon>
        <taxon>Spermatophyta</taxon>
        <taxon>Magnoliopsida</taxon>
        <taxon>eudicotyledons</taxon>
        <taxon>Gunneridae</taxon>
        <taxon>Pentapetalae</taxon>
        <taxon>rosids</taxon>
        <taxon>fabids</taxon>
        <taxon>Malpighiales</taxon>
        <taxon>Salicaceae</taxon>
        <taxon>Saliceae</taxon>
        <taxon>Populus</taxon>
    </lineage>
</organism>
<evidence type="ECO:0000313" key="1">
    <source>
        <dbReference type="EMBL" id="KAL3583358.1"/>
    </source>
</evidence>
<dbReference type="Proteomes" id="UP000309997">
    <property type="component" value="Unassembled WGS sequence"/>
</dbReference>
<gene>
    <name evidence="1" type="ORF">D5086_014419</name>
</gene>
<accession>A0ACC4BXF4</accession>
<keyword evidence="2" id="KW-1185">Reference proteome</keyword>
<comment type="caution">
    <text evidence="1">The sequence shown here is derived from an EMBL/GenBank/DDBJ whole genome shotgun (WGS) entry which is preliminary data.</text>
</comment>
<dbReference type="EMBL" id="RCHU02000007">
    <property type="protein sequence ID" value="KAL3583358.1"/>
    <property type="molecule type" value="Genomic_DNA"/>
</dbReference>
<proteinExistence type="predicted"/>